<protein>
    <recommendedName>
        <fullName evidence="2">SWIM-type domain-containing protein</fullName>
    </recommendedName>
</protein>
<feature type="domain" description="SWIM-type" evidence="2">
    <location>
        <begin position="397"/>
        <end position="434"/>
    </location>
</feature>
<reference evidence="3" key="1">
    <citation type="submission" date="2021-02" db="EMBL/GenBank/DDBJ databases">
        <authorList>
            <person name="Nowell W R."/>
        </authorList>
    </citation>
    <scope>NUCLEOTIDE SEQUENCE</scope>
</reference>
<dbReference type="GO" id="GO:0008270">
    <property type="term" value="F:zinc ion binding"/>
    <property type="evidence" value="ECO:0007669"/>
    <property type="project" value="UniProtKB-KW"/>
</dbReference>
<evidence type="ECO:0000256" key="1">
    <source>
        <dbReference type="PROSITE-ProRule" id="PRU00325"/>
    </source>
</evidence>
<keyword evidence="1" id="KW-0862">Zinc</keyword>
<gene>
    <name evidence="3" type="ORF">ZHD862_LOCUS30332</name>
</gene>
<evidence type="ECO:0000313" key="3">
    <source>
        <dbReference type="EMBL" id="CAF1346599.1"/>
    </source>
</evidence>
<dbReference type="InterPro" id="IPR007527">
    <property type="entry name" value="Znf_SWIM"/>
</dbReference>
<evidence type="ECO:0000313" key="4">
    <source>
        <dbReference type="Proteomes" id="UP000663864"/>
    </source>
</evidence>
<dbReference type="EMBL" id="CAJNOT010002837">
    <property type="protein sequence ID" value="CAF1346599.1"/>
    <property type="molecule type" value="Genomic_DNA"/>
</dbReference>
<name>A0A815H3N3_9BILA</name>
<dbReference type="Proteomes" id="UP000663864">
    <property type="component" value="Unassembled WGS sequence"/>
</dbReference>
<keyword evidence="1" id="KW-0863">Zinc-finger</keyword>
<organism evidence="3 4">
    <name type="scientific">Rotaria sordida</name>
    <dbReference type="NCBI Taxonomy" id="392033"/>
    <lineage>
        <taxon>Eukaryota</taxon>
        <taxon>Metazoa</taxon>
        <taxon>Spiralia</taxon>
        <taxon>Gnathifera</taxon>
        <taxon>Rotifera</taxon>
        <taxon>Eurotatoria</taxon>
        <taxon>Bdelloidea</taxon>
        <taxon>Philodinida</taxon>
        <taxon>Philodinidae</taxon>
        <taxon>Rotaria</taxon>
    </lineage>
</organism>
<dbReference type="InterPro" id="IPR018289">
    <property type="entry name" value="MULE_transposase_dom"/>
</dbReference>
<keyword evidence="1" id="KW-0479">Metal-binding</keyword>
<sequence>MPTLIQIKNYLVQYKKKKYGLHKISLGDLEQWCEGNVEVPIDENKAFVVSYKILYDNEEYEDDEDIEEDGNKFRIFISSVRLLNVASISSHLHADATYKLIWQGFPVLIVGTTDFNKAFHPFGLAVCSNEKTKDFEFIFNSIQVGMEKINKDLLNPTALISDAADAIKNGFTNIFGSSYNQIMCWAHMKRKINNRVCQIDDKHIAKEIIEDVEMLQLSNSTEVFKLASTLFIKKWNMNNKQKNQSILDFMNYFHNEWLKTNDGWYEGIQVYTPSTNNALEATNKTIKDDGTFRERHVLSRFLTIATNIINNWSVERDASSINAKIFATEPTISLELWTLSYQWAKSTKDIICISNDSSKTYYIPARDLQSISQANLNKYKNKTWSTFNQFTKSFDIWCMEMDNGSDWRKSKCNCPRFFKNYICKHVVGMAIRLKYCKPPPSAKTVPIREERKRVRGIDENVKKCIEELYNDGIMKPKQIIRALQTRKMKMPTLIQIKNYLVQYKKKKYGLHKISLGELEQWCEGNVEVPIDENKAFVVSYKILYDNEEYEDDEDIEEDGNKFRIFISSVRLLNIASMSSHFHADATYKLVWQGFPVLIVGTTDFNKAFHPFGLAVCSNEKTKDFEFIFNSIQVGMQKINKDLLKPTALISDAAGAIKNGFTNIFGSSYNQIMCWAHMKRKVNNRVCQIDDKHIAKEIIEDIEMLQLSNSTEVFKLASTLFIKKWNMNNKQKNESILDFMNYFHNEWLKTNDGWYEGIQVYTPSTNNALEATNRTIKDDGAFRERHILSRFLTIASNIVNNWSIERDITSINGKIFATEPTISLELWTLSYQWAKSTKDIICISNDSSKIYYIPARDLQSISQASLNKYKNKTWSTFNQFTKSFDIWCMEMDNGSDWRKSKFNCPGFFKNYICKHVVGMAKSFKILQTTTISKNSSHW</sequence>
<dbReference type="PROSITE" id="PS50966">
    <property type="entry name" value="ZF_SWIM"/>
    <property type="match status" value="1"/>
</dbReference>
<comment type="caution">
    <text evidence="3">The sequence shown here is derived from an EMBL/GenBank/DDBJ whole genome shotgun (WGS) entry which is preliminary data.</text>
</comment>
<accession>A0A815H3N3</accession>
<dbReference type="AlphaFoldDB" id="A0A815H3N3"/>
<evidence type="ECO:0000259" key="2">
    <source>
        <dbReference type="PROSITE" id="PS50966"/>
    </source>
</evidence>
<dbReference type="Pfam" id="PF04434">
    <property type="entry name" value="SWIM"/>
    <property type="match status" value="2"/>
</dbReference>
<proteinExistence type="predicted"/>
<dbReference type="Pfam" id="PF10551">
    <property type="entry name" value="MULE"/>
    <property type="match status" value="2"/>
</dbReference>